<reference evidence="2" key="1">
    <citation type="submission" date="2019-03" db="EMBL/GenBank/DDBJ databases">
        <title>WGS assembly of Setaria viridis.</title>
        <authorList>
            <person name="Huang P."/>
            <person name="Jenkins J."/>
            <person name="Grimwood J."/>
            <person name="Barry K."/>
            <person name="Healey A."/>
            <person name="Mamidi S."/>
            <person name="Sreedasyam A."/>
            <person name="Shu S."/>
            <person name="Feldman M."/>
            <person name="Wu J."/>
            <person name="Yu Y."/>
            <person name="Chen C."/>
            <person name="Johnson J."/>
            <person name="Rokhsar D."/>
            <person name="Baxter I."/>
            <person name="Schmutz J."/>
            <person name="Brutnell T."/>
            <person name="Kellogg E."/>
        </authorList>
    </citation>
    <scope>NUCLEOTIDE SEQUENCE [LARGE SCALE GENOMIC DNA]</scope>
</reference>
<protein>
    <submittedName>
        <fullName evidence="2">Uncharacterized protein</fullName>
    </submittedName>
</protein>
<accession>A0A4U6TQG6</accession>
<gene>
    <name evidence="2" type="ORF">SEVIR_7G011600v2</name>
</gene>
<proteinExistence type="predicted"/>
<evidence type="ECO:0000313" key="2">
    <source>
        <dbReference type="EMBL" id="TKW03233.1"/>
    </source>
</evidence>
<dbReference type="Gramene" id="TKW03233">
    <property type="protein sequence ID" value="TKW03233"/>
    <property type="gene ID" value="SEVIR_7G011600v2"/>
</dbReference>
<keyword evidence="3" id="KW-1185">Reference proteome</keyword>
<organism evidence="2 3">
    <name type="scientific">Setaria viridis</name>
    <name type="common">Green bristlegrass</name>
    <name type="synonym">Setaria italica subsp. viridis</name>
    <dbReference type="NCBI Taxonomy" id="4556"/>
    <lineage>
        <taxon>Eukaryota</taxon>
        <taxon>Viridiplantae</taxon>
        <taxon>Streptophyta</taxon>
        <taxon>Embryophyta</taxon>
        <taxon>Tracheophyta</taxon>
        <taxon>Spermatophyta</taxon>
        <taxon>Magnoliopsida</taxon>
        <taxon>Liliopsida</taxon>
        <taxon>Poales</taxon>
        <taxon>Poaceae</taxon>
        <taxon>PACMAD clade</taxon>
        <taxon>Panicoideae</taxon>
        <taxon>Panicodae</taxon>
        <taxon>Paniceae</taxon>
        <taxon>Cenchrinae</taxon>
        <taxon>Setaria</taxon>
    </lineage>
</organism>
<feature type="compositionally biased region" description="Low complexity" evidence="1">
    <location>
        <begin position="19"/>
        <end position="32"/>
    </location>
</feature>
<dbReference type="AlphaFoldDB" id="A0A4U6TQG6"/>
<name>A0A4U6TQG6_SETVI</name>
<feature type="compositionally biased region" description="Basic and acidic residues" evidence="1">
    <location>
        <begin position="65"/>
        <end position="82"/>
    </location>
</feature>
<sequence length="279" mass="30313">MAPWAQCCTGMGTWHHGRSAAPSTPRSPARRPQVPHPAAVDHPAWPRLSRTHPAAHKYAPRRCVPSRDREAQRCAPSREEAAAPRCPGTPPVAHRACRPLPLLTPRASCSAIRCSPRSPTPPPSPSIAAADSSPHRSRRQQFASPRLARPTTPLPPTNRRRLLPRPATPQPAPSACFATATDCSAADQQIGFEIQPPAFCQTAAPSACFATAADCSAADQRLGFEIQVFKIGKRNRRLVPGLSECRLLDQAHSRPRKVPVKSFFDRNLSSALYACNHQL</sequence>
<feature type="region of interest" description="Disordered" evidence="1">
    <location>
        <begin position="112"/>
        <end position="173"/>
    </location>
</feature>
<dbReference type="Proteomes" id="UP000298652">
    <property type="component" value="Chromosome 7"/>
</dbReference>
<evidence type="ECO:0000313" key="3">
    <source>
        <dbReference type="Proteomes" id="UP000298652"/>
    </source>
</evidence>
<feature type="compositionally biased region" description="Basic residues" evidence="1">
    <location>
        <begin position="49"/>
        <end position="60"/>
    </location>
</feature>
<evidence type="ECO:0000256" key="1">
    <source>
        <dbReference type="SAM" id="MobiDB-lite"/>
    </source>
</evidence>
<feature type="region of interest" description="Disordered" evidence="1">
    <location>
        <begin position="15"/>
        <end position="91"/>
    </location>
</feature>
<dbReference type="EMBL" id="CM016558">
    <property type="protein sequence ID" value="TKW03233.1"/>
    <property type="molecule type" value="Genomic_DNA"/>
</dbReference>